<accession>A0A7C5R0M0</accession>
<evidence type="ECO:0000313" key="1">
    <source>
        <dbReference type="EMBL" id="HHL42903.1"/>
    </source>
</evidence>
<dbReference type="PANTHER" id="PTHR39624:SF2">
    <property type="entry name" value="OSMC-LIKE PROTEIN"/>
    <property type="match status" value="1"/>
</dbReference>
<dbReference type="Gene3D" id="3.30.300.20">
    <property type="match status" value="1"/>
</dbReference>
<dbReference type="SUPFAM" id="SSF82784">
    <property type="entry name" value="OsmC-like"/>
    <property type="match status" value="1"/>
</dbReference>
<dbReference type="InterPro" id="IPR036102">
    <property type="entry name" value="OsmC/Ohrsf"/>
</dbReference>
<reference evidence="1" key="1">
    <citation type="journal article" date="2020" name="mSystems">
        <title>Genome- and Community-Level Interaction Insights into Carbon Utilization and Element Cycling Functions of Hydrothermarchaeota in Hydrothermal Sediment.</title>
        <authorList>
            <person name="Zhou Z."/>
            <person name="Liu Y."/>
            <person name="Xu W."/>
            <person name="Pan J."/>
            <person name="Luo Z.H."/>
            <person name="Li M."/>
        </authorList>
    </citation>
    <scope>NUCLEOTIDE SEQUENCE [LARGE SCALE GENOMIC DNA]</scope>
    <source>
        <strain evidence="1">HyVt-485</strain>
    </source>
</reference>
<dbReference type="PANTHER" id="PTHR39624">
    <property type="entry name" value="PROTEIN INVOLVED IN RIMO-MEDIATED BETA-METHYLTHIOLATION OF RIBOSOMAL PROTEIN S12 YCAO"/>
    <property type="match status" value="1"/>
</dbReference>
<dbReference type="EMBL" id="DRMJ01000237">
    <property type="protein sequence ID" value="HHL42903.1"/>
    <property type="molecule type" value="Genomic_DNA"/>
</dbReference>
<dbReference type="Proteomes" id="UP000885830">
    <property type="component" value="Unassembled WGS sequence"/>
</dbReference>
<dbReference type="InterPro" id="IPR003718">
    <property type="entry name" value="OsmC/Ohr_fam"/>
</dbReference>
<dbReference type="AlphaFoldDB" id="A0A7C5R0M0"/>
<dbReference type="Pfam" id="PF02566">
    <property type="entry name" value="OsmC"/>
    <property type="match status" value="1"/>
</dbReference>
<proteinExistence type="predicted"/>
<comment type="caution">
    <text evidence="1">The sequence shown here is derived from an EMBL/GenBank/DDBJ whole genome shotgun (WGS) entry which is preliminary data.</text>
</comment>
<organism evidence="1">
    <name type="scientific">Hellea balneolensis</name>
    <dbReference type="NCBI Taxonomy" id="287478"/>
    <lineage>
        <taxon>Bacteria</taxon>
        <taxon>Pseudomonadati</taxon>
        <taxon>Pseudomonadota</taxon>
        <taxon>Alphaproteobacteria</taxon>
        <taxon>Maricaulales</taxon>
        <taxon>Robiginitomaculaceae</taxon>
        <taxon>Hellea</taxon>
    </lineage>
</organism>
<sequence length="134" mass="14960">MSNTVISKERPGGLFTQDVLVRDHRLYADEPVKLGGSDIGPSPYELVLAGLAACTSITLRMYAERKEWPVTHIEVETAYKKSGFGADMKNIFIRKIHIVGELDEAQRARLVEIADKCPVHNMLATCAEFRTEVI</sequence>
<dbReference type="InterPro" id="IPR015946">
    <property type="entry name" value="KH_dom-like_a/b"/>
</dbReference>
<gene>
    <name evidence="1" type="ORF">ENJ42_04735</name>
</gene>
<name>A0A7C5R0M0_9PROT</name>
<protein>
    <submittedName>
        <fullName evidence="1">OsmC family peroxiredoxin</fullName>
    </submittedName>
</protein>